<dbReference type="EMBL" id="CP118942">
    <property type="protein sequence ID" value="WEE24588.1"/>
    <property type="molecule type" value="Genomic_DNA"/>
</dbReference>
<dbReference type="NCBIfam" id="TIGR03506">
    <property type="entry name" value="FlgEFG_subfam"/>
    <property type="match status" value="1"/>
</dbReference>
<dbReference type="KEGG" id="ahi:VU14_07535"/>
<keyword evidence="10" id="KW-0282">Flagellum</keyword>
<keyword evidence="10" id="KW-0969">Cilium</keyword>
<dbReference type="GO" id="GO:0030694">
    <property type="term" value="C:bacterial-type flagellum basal body, rod"/>
    <property type="evidence" value="ECO:0007669"/>
    <property type="project" value="UniProtKB-UniRule"/>
</dbReference>
<dbReference type="Proteomes" id="UP000859505">
    <property type="component" value="Unassembled WGS sequence"/>
</dbReference>
<dbReference type="InterPro" id="IPR020013">
    <property type="entry name" value="Flagellar_FlgE/F/G"/>
</dbReference>
<dbReference type="GeneID" id="4489821"/>
<comment type="subunit">
    <text evidence="4 6">The basal body constitutes a major portion of the flagellar organelle and consists of five rings (E,L,P,S, and M) mounted on a central rod. The rod consists of about 26 subunits of FlgG in the distal portion, and FlgB, FlgC and FlgF are thought to build up the proximal portion of the rod with about 6 subunits each.</text>
</comment>
<dbReference type="RefSeq" id="WP_011706640.1">
    <property type="nucleotide sequence ID" value="NZ_AP019193.1"/>
</dbReference>
<feature type="domain" description="Flagellar basal-body/hook protein C-terminal" evidence="8">
    <location>
        <begin position="200"/>
        <end position="244"/>
    </location>
</feature>
<name>A0A081UNX9_AERHY</name>
<keyword evidence="3 6" id="KW-0975">Bacterial flagellum</keyword>
<evidence type="ECO:0000259" key="8">
    <source>
        <dbReference type="Pfam" id="PF06429"/>
    </source>
</evidence>
<evidence type="ECO:0000313" key="11">
    <source>
        <dbReference type="EMBL" id="RCF51998.1"/>
    </source>
</evidence>
<evidence type="ECO:0000259" key="7">
    <source>
        <dbReference type="Pfam" id="PF00460"/>
    </source>
</evidence>
<dbReference type="OMA" id="NVNAMRE"/>
<proteinExistence type="inferred from homology"/>
<dbReference type="InterPro" id="IPR037925">
    <property type="entry name" value="FlgE/F/G-like"/>
</dbReference>
<dbReference type="KEGG" id="aaj:BOQ57_14560"/>
<dbReference type="SMR" id="A0A081UNX9"/>
<evidence type="ECO:0000313" key="10">
    <source>
        <dbReference type="EMBL" id="HAT6342958.1"/>
    </source>
</evidence>
<evidence type="ECO:0000256" key="5">
    <source>
        <dbReference type="ARBA" id="ARBA00040228"/>
    </source>
</evidence>
<dbReference type="GO" id="GO:0071978">
    <property type="term" value="P:bacterial-type flagellum-dependent swarming motility"/>
    <property type="evidence" value="ECO:0007669"/>
    <property type="project" value="TreeGrafter"/>
</dbReference>
<comment type="similarity">
    <text evidence="2 6">Belongs to the flagella basal body rod proteins family.</text>
</comment>
<evidence type="ECO:0000256" key="2">
    <source>
        <dbReference type="ARBA" id="ARBA00009677"/>
    </source>
</evidence>
<accession>A0A081UNX9</accession>
<dbReference type="NCBIfam" id="TIGR02490">
    <property type="entry name" value="flgF"/>
    <property type="match status" value="1"/>
</dbReference>
<protein>
    <recommendedName>
        <fullName evidence="5 6">Flagellar basal-body rod protein FlgF</fullName>
    </recommendedName>
</protein>
<dbReference type="SUPFAM" id="SSF117143">
    <property type="entry name" value="Flagellar hook protein flgE"/>
    <property type="match status" value="1"/>
</dbReference>
<feature type="domain" description="Flagellar hook protein FlgE/F/G-like D1" evidence="9">
    <location>
        <begin position="81"/>
        <end position="147"/>
    </location>
</feature>
<reference evidence="11" key="4">
    <citation type="submission" date="2018-02" db="EMBL/GenBank/DDBJ databases">
        <authorList>
            <person name="Williamson C."/>
        </authorList>
    </citation>
    <scope>NUCLEOTIDE SEQUENCE</scope>
    <source>
        <strain evidence="11">AFG_SD03_1510_Ahy_093</strain>
    </source>
</reference>
<dbReference type="PANTHER" id="PTHR30435:SF18">
    <property type="entry name" value="FLAGELLAR BASAL-BODY ROD PROTEIN FLGF"/>
    <property type="match status" value="1"/>
</dbReference>
<dbReference type="eggNOG" id="COG4787">
    <property type="taxonomic scope" value="Bacteria"/>
</dbReference>
<reference evidence="11 13" key="2">
    <citation type="journal article" date="2018" name="PLoS ONE">
        <title>Phenotypic characterization and whole genome analysis of extended-spectrum beta-lactamase-producing bacteria isolated from dogs in Germany.</title>
        <authorList>
            <person name="Boehmer T."/>
            <person name="Vogler A.J."/>
            <person name="Thomas A."/>
            <person name="Sauer S."/>
            <person name="Hergenroether M."/>
            <person name="Straubinger R.K."/>
            <person name="Birdsell D."/>
            <person name="Keim P."/>
            <person name="Sahl J.W."/>
            <person name="Williamson C.H."/>
            <person name="Riehm J.M."/>
        </authorList>
    </citation>
    <scope>NUCLEOTIDE SEQUENCE [LARGE SCALE GENOMIC DNA]</scope>
    <source>
        <strain evidence="11 13">AFG_SD03_1510_Ahy_093</strain>
    </source>
</reference>
<dbReference type="PANTHER" id="PTHR30435">
    <property type="entry name" value="FLAGELLAR PROTEIN"/>
    <property type="match status" value="1"/>
</dbReference>
<dbReference type="EMBL" id="DACTUL010000003">
    <property type="protein sequence ID" value="HAT6342958.1"/>
    <property type="molecule type" value="Genomic_DNA"/>
</dbReference>
<feature type="domain" description="Flagellar basal body rod protein N-terminal" evidence="7">
    <location>
        <begin position="5"/>
        <end position="35"/>
    </location>
</feature>
<evidence type="ECO:0000256" key="3">
    <source>
        <dbReference type="ARBA" id="ARBA00023143"/>
    </source>
</evidence>
<evidence type="ECO:0000313" key="12">
    <source>
        <dbReference type="EMBL" id="WEE24588.1"/>
    </source>
</evidence>
<evidence type="ECO:0000259" key="9">
    <source>
        <dbReference type="Pfam" id="PF22692"/>
    </source>
</evidence>
<reference evidence="10" key="1">
    <citation type="journal article" date="2018" name="Genome Biol.">
        <title>SKESA: strategic k-mer extension for scrupulous assemblies.</title>
        <authorList>
            <person name="Souvorov A."/>
            <person name="Agarwala R."/>
            <person name="Lipman D.J."/>
        </authorList>
    </citation>
    <scope>NUCLEOTIDE SEQUENCE</scope>
    <source>
        <strain evidence="10">OLC2673_Aeromonas</strain>
    </source>
</reference>
<dbReference type="Pfam" id="PF22692">
    <property type="entry name" value="LlgE_F_G_D1"/>
    <property type="match status" value="1"/>
</dbReference>
<dbReference type="InterPro" id="IPR010930">
    <property type="entry name" value="Flg_bb/hook_C_dom"/>
</dbReference>
<sequence length="248" mass="26745">MDHLLYIAMSGAKESMNSLAVRSNNLANANTTGFKSDFEQARSMQAFGEGLPTRVFAMAERPGQNLQHGMLMTTGRDLDVAVDGQGWIAVQDPKGGEAYTRMGNLQLSATGNLQTSTGLNVVDDGGQPIVLPLPMEKIEINRDGTISGRPEGAAANLPENFQRIKLVNPAVDAVEKGQDGLFRRKDGQNEAASATVGLIAGSLEGSNVNVVDEMTNLIRLQRQFETQVKIMKTAEENDEAQTQLLRIS</sequence>
<evidence type="ECO:0000313" key="14">
    <source>
        <dbReference type="Proteomes" id="UP000859505"/>
    </source>
</evidence>
<dbReference type="InterPro" id="IPR001444">
    <property type="entry name" value="Flag_bb_rod_N"/>
</dbReference>
<dbReference type="Pfam" id="PF06429">
    <property type="entry name" value="Flg_bbr_C"/>
    <property type="match status" value="1"/>
</dbReference>
<reference evidence="13" key="3">
    <citation type="submission" date="2018-02" db="EMBL/GenBank/DDBJ databases">
        <title>Phenotypic characterization and whole genome analysis of multidrug-resistant, extended-spectrum beta-lactamase-producing bacteria isolated from dogs in Germany.</title>
        <authorList>
            <person name="Williamson C."/>
        </authorList>
    </citation>
    <scope>NUCLEOTIDE SEQUENCE [LARGE SCALE GENOMIC DNA]</scope>
    <source>
        <strain evidence="13">AFG_SD03_1510_Ahy_093</strain>
    </source>
</reference>
<organism evidence="10 14">
    <name type="scientific">Aeromonas hydrophila</name>
    <dbReference type="NCBI Taxonomy" id="644"/>
    <lineage>
        <taxon>Bacteria</taxon>
        <taxon>Pseudomonadati</taxon>
        <taxon>Pseudomonadota</taxon>
        <taxon>Gammaproteobacteria</taxon>
        <taxon>Aeromonadales</taxon>
        <taxon>Aeromonadaceae</taxon>
        <taxon>Aeromonas</taxon>
    </lineage>
</organism>
<dbReference type="Proteomes" id="UP001214666">
    <property type="component" value="Chromosome"/>
</dbReference>
<dbReference type="InterPro" id="IPR053967">
    <property type="entry name" value="LlgE_F_G-like_D1"/>
</dbReference>
<evidence type="ECO:0000256" key="6">
    <source>
        <dbReference type="RuleBase" id="RU362116"/>
    </source>
</evidence>
<evidence type="ECO:0000313" key="13">
    <source>
        <dbReference type="Proteomes" id="UP000253075"/>
    </source>
</evidence>
<keyword evidence="10" id="KW-0966">Cell projection</keyword>
<dbReference type="NCBIfam" id="NF009280">
    <property type="entry name" value="PRK12640.1"/>
    <property type="match status" value="1"/>
</dbReference>
<dbReference type="Pfam" id="PF00460">
    <property type="entry name" value="Flg_bb_rod"/>
    <property type="match status" value="1"/>
</dbReference>
<gene>
    <name evidence="10" type="primary">flgF</name>
    <name evidence="11" type="ORF">C6C11_03940</name>
    <name evidence="10" type="ORF">JAJ28_000640</name>
    <name evidence="12" type="ORF">PY771_12940</name>
</gene>
<dbReference type="InterPro" id="IPR012836">
    <property type="entry name" value="FlgF"/>
</dbReference>
<comment type="subcellular location">
    <subcellularLocation>
        <location evidence="1 6">Bacterial flagellum basal body</location>
    </subcellularLocation>
</comment>
<dbReference type="EMBL" id="PUTQ01000004">
    <property type="protein sequence ID" value="RCF51998.1"/>
    <property type="molecule type" value="Genomic_DNA"/>
</dbReference>
<reference evidence="10" key="5">
    <citation type="submission" date="2020-01" db="EMBL/GenBank/DDBJ databases">
        <authorList>
            <consortium name="NCBI Pathogen Detection Project"/>
        </authorList>
    </citation>
    <scope>NUCLEOTIDE SEQUENCE</scope>
    <source>
        <strain evidence="10">OLC2673_Aeromonas</strain>
    </source>
</reference>
<dbReference type="AlphaFoldDB" id="A0A081UNX9"/>
<evidence type="ECO:0000256" key="1">
    <source>
        <dbReference type="ARBA" id="ARBA00004117"/>
    </source>
</evidence>
<dbReference type="Proteomes" id="UP000253075">
    <property type="component" value="Unassembled WGS sequence"/>
</dbReference>
<reference evidence="12" key="6">
    <citation type="submission" date="2023-02" db="EMBL/GenBank/DDBJ databases">
        <title>The sequence of Aeromonas hydrophila K533.</title>
        <authorList>
            <person name="Luo X."/>
        </authorList>
    </citation>
    <scope>NUCLEOTIDE SEQUENCE</scope>
    <source>
        <strain evidence="12">K533</strain>
    </source>
</reference>
<evidence type="ECO:0000256" key="4">
    <source>
        <dbReference type="ARBA" id="ARBA00038560"/>
    </source>
</evidence>
<dbReference type="KEGG" id="ahh:RY45_14805"/>